<gene>
    <name evidence="1" type="ORF">RRG08_016058</name>
</gene>
<proteinExistence type="predicted"/>
<name>A0AAE0ZNT5_9GAST</name>
<dbReference type="AlphaFoldDB" id="A0AAE0ZNT5"/>
<dbReference type="EMBL" id="JAWDGP010003608">
    <property type="protein sequence ID" value="KAK3772645.1"/>
    <property type="molecule type" value="Genomic_DNA"/>
</dbReference>
<dbReference type="Proteomes" id="UP001283361">
    <property type="component" value="Unassembled WGS sequence"/>
</dbReference>
<evidence type="ECO:0000313" key="2">
    <source>
        <dbReference type="Proteomes" id="UP001283361"/>
    </source>
</evidence>
<evidence type="ECO:0000313" key="1">
    <source>
        <dbReference type="EMBL" id="KAK3772645.1"/>
    </source>
</evidence>
<protein>
    <submittedName>
        <fullName evidence="1">Uncharacterized protein</fullName>
    </submittedName>
</protein>
<organism evidence="1 2">
    <name type="scientific">Elysia crispata</name>
    <name type="common">lettuce slug</name>
    <dbReference type="NCBI Taxonomy" id="231223"/>
    <lineage>
        <taxon>Eukaryota</taxon>
        <taxon>Metazoa</taxon>
        <taxon>Spiralia</taxon>
        <taxon>Lophotrochozoa</taxon>
        <taxon>Mollusca</taxon>
        <taxon>Gastropoda</taxon>
        <taxon>Heterobranchia</taxon>
        <taxon>Euthyneura</taxon>
        <taxon>Panpulmonata</taxon>
        <taxon>Sacoglossa</taxon>
        <taxon>Placobranchoidea</taxon>
        <taxon>Plakobranchidae</taxon>
        <taxon>Elysia</taxon>
    </lineage>
</organism>
<comment type="caution">
    <text evidence="1">The sequence shown here is derived from an EMBL/GenBank/DDBJ whole genome shotgun (WGS) entry which is preliminary data.</text>
</comment>
<sequence>MNLSMSHELKRKRFNCLIRRGGVNTRHSKSCLVGARVAFSFCLRGVEKGVEELEKWARCFPYRIHGSVSYPPSSKVSRTGFTLVCLILPARMFLVQDPPEFLLIAQPQCFPRRTHLIKSCSLSPNVSHKGST</sequence>
<accession>A0AAE0ZNT5</accession>
<reference evidence="1" key="1">
    <citation type="journal article" date="2023" name="G3 (Bethesda)">
        <title>A reference genome for the long-term kleptoplast-retaining sea slug Elysia crispata morphotype clarki.</title>
        <authorList>
            <person name="Eastman K.E."/>
            <person name="Pendleton A.L."/>
            <person name="Shaikh M.A."/>
            <person name="Suttiyut T."/>
            <person name="Ogas R."/>
            <person name="Tomko P."/>
            <person name="Gavelis G."/>
            <person name="Widhalm J.R."/>
            <person name="Wisecaver J.H."/>
        </authorList>
    </citation>
    <scope>NUCLEOTIDE SEQUENCE</scope>
    <source>
        <strain evidence="1">ECLA1</strain>
    </source>
</reference>
<keyword evidence="2" id="KW-1185">Reference proteome</keyword>